<dbReference type="Proteomes" id="UP000287701">
    <property type="component" value="Chromosome"/>
</dbReference>
<evidence type="ECO:0000313" key="2">
    <source>
        <dbReference type="EMBL" id="QAR31418.1"/>
    </source>
</evidence>
<organism evidence="2 3">
    <name type="scientific">Ornithobacterium rhinotracheale</name>
    <dbReference type="NCBI Taxonomy" id="28251"/>
    <lineage>
        <taxon>Bacteria</taxon>
        <taxon>Pseudomonadati</taxon>
        <taxon>Bacteroidota</taxon>
        <taxon>Flavobacteriia</taxon>
        <taxon>Flavobacteriales</taxon>
        <taxon>Weeksellaceae</taxon>
        <taxon>Ornithobacterium</taxon>
    </lineage>
</organism>
<keyword evidence="1" id="KW-1133">Transmembrane helix</keyword>
<keyword evidence="1" id="KW-0812">Transmembrane</keyword>
<dbReference type="AlphaFoldDB" id="A0A410JTQ0"/>
<feature type="transmembrane region" description="Helical" evidence="1">
    <location>
        <begin position="73"/>
        <end position="96"/>
    </location>
</feature>
<evidence type="ECO:0000313" key="3">
    <source>
        <dbReference type="Proteomes" id="UP000287701"/>
    </source>
</evidence>
<sequence>MLGKIFNKRESRKFKYIPRFYDTKTQDLINRRIGDTRFAQGYVGKKKSREVDAVDESHIDFKSFRNKEKQSAYAVRINTFIIFSILMLFVFIMWLITSPSFSNFFAE</sequence>
<proteinExistence type="predicted"/>
<dbReference type="RefSeq" id="WP_128501848.1">
    <property type="nucleotide sequence ID" value="NZ_CP035107.1"/>
</dbReference>
<evidence type="ECO:0008006" key="4">
    <source>
        <dbReference type="Google" id="ProtNLM"/>
    </source>
</evidence>
<dbReference type="OrthoDB" id="1450657at2"/>
<gene>
    <name evidence="2" type="ORF">EQP59_08730</name>
</gene>
<dbReference type="EMBL" id="CP035107">
    <property type="protein sequence ID" value="QAR31418.1"/>
    <property type="molecule type" value="Genomic_DNA"/>
</dbReference>
<name>A0A410JTQ0_ORNRH</name>
<keyword evidence="1" id="KW-0472">Membrane</keyword>
<accession>A0A410JTQ0</accession>
<protein>
    <recommendedName>
        <fullName evidence="4">Riboflavin synthase subunit beta</fullName>
    </recommendedName>
</protein>
<evidence type="ECO:0000256" key="1">
    <source>
        <dbReference type="SAM" id="Phobius"/>
    </source>
</evidence>
<reference evidence="2 3" key="1">
    <citation type="submission" date="2019-01" db="EMBL/GenBank/DDBJ databases">
        <title>Whole Genome of Ornithobacterium rhinotracheale FARPER-174b.</title>
        <authorList>
            <person name="Tataje-Lavanda L.A."/>
            <person name="Montalvan A."/>
            <person name="Montesinos R."/>
            <person name="Zimic M."/>
            <person name="Fernandez-Sanchez M."/>
            <person name="Fernandez-Diaz M."/>
        </authorList>
    </citation>
    <scope>NUCLEOTIDE SEQUENCE [LARGE SCALE GENOMIC DNA]</scope>
    <source>
        <strain evidence="2 3">FARPER-174b</strain>
    </source>
</reference>